<evidence type="ECO:0000313" key="9">
    <source>
        <dbReference type="Proteomes" id="UP001432190"/>
    </source>
</evidence>
<keyword evidence="3" id="KW-0238">DNA-binding</keyword>
<evidence type="ECO:0000256" key="4">
    <source>
        <dbReference type="ARBA" id="ARBA00023163"/>
    </source>
</evidence>
<keyword evidence="9" id="KW-1185">Reference proteome</keyword>
<accession>A0ABZ1S3U2</accession>
<keyword evidence="2" id="KW-0731">Sigma factor</keyword>
<evidence type="ECO:0000313" key="8">
    <source>
        <dbReference type="EMBL" id="WUP48999.1"/>
    </source>
</evidence>
<dbReference type="EMBL" id="CP108084">
    <property type="protein sequence ID" value="WUP48999.1"/>
    <property type="molecule type" value="Genomic_DNA"/>
</dbReference>
<protein>
    <submittedName>
        <fullName evidence="8">Sigma-70 family RNA polymerase sigma factor</fullName>
    </submittedName>
</protein>
<proteinExistence type="predicted"/>
<dbReference type="SUPFAM" id="SSF88659">
    <property type="entry name" value="Sigma3 and sigma4 domains of RNA polymerase sigma factors"/>
    <property type="match status" value="1"/>
</dbReference>
<evidence type="ECO:0000259" key="7">
    <source>
        <dbReference type="Pfam" id="PF04542"/>
    </source>
</evidence>
<evidence type="ECO:0000256" key="2">
    <source>
        <dbReference type="ARBA" id="ARBA00023082"/>
    </source>
</evidence>
<dbReference type="InterPro" id="IPR014284">
    <property type="entry name" value="RNA_pol_sigma-70_dom"/>
</dbReference>
<sequence>MVIPTATAVTRHPPAGEVPATSEQLLRRHAALSCDDPDRTRLRTRIIEGHLPMASRLARRYTGRGEPYDDLAQVAALALVKAVDGFDVRRGVPFSCYAVPTTLGALRRHFRDTTWAMRVPRRTQERNSVVRAATAELTQRQGHHPTTAELADHLDVNVNDVQAALTTSQAYHLPSLNAPDLGADSVETIELMGAVIPATRAWTTT</sequence>
<dbReference type="Gene3D" id="1.20.120.1810">
    <property type="match status" value="1"/>
</dbReference>
<evidence type="ECO:0000256" key="5">
    <source>
        <dbReference type="SAM" id="MobiDB-lite"/>
    </source>
</evidence>
<evidence type="ECO:0000259" key="6">
    <source>
        <dbReference type="Pfam" id="PF04539"/>
    </source>
</evidence>
<dbReference type="Pfam" id="PF04539">
    <property type="entry name" value="Sigma70_r3"/>
    <property type="match status" value="1"/>
</dbReference>
<dbReference type="InterPro" id="IPR013324">
    <property type="entry name" value="RNA_pol_sigma_r3/r4-like"/>
</dbReference>
<dbReference type="InterPro" id="IPR013325">
    <property type="entry name" value="RNA_pol_sigma_r2"/>
</dbReference>
<dbReference type="SUPFAM" id="SSF88946">
    <property type="entry name" value="Sigma2 domain of RNA polymerase sigma factors"/>
    <property type="match status" value="1"/>
</dbReference>
<reference evidence="8" key="1">
    <citation type="submission" date="2022-10" db="EMBL/GenBank/DDBJ databases">
        <title>The complete genomes of actinobacterial strains from the NBC collection.</title>
        <authorList>
            <person name="Joergensen T.S."/>
            <person name="Alvarez Arevalo M."/>
            <person name="Sterndorff E.B."/>
            <person name="Faurdal D."/>
            <person name="Vuksanovic O."/>
            <person name="Mourched A.-S."/>
            <person name="Charusanti P."/>
            <person name="Shaw S."/>
            <person name="Blin K."/>
            <person name="Weber T."/>
        </authorList>
    </citation>
    <scope>NUCLEOTIDE SEQUENCE</scope>
    <source>
        <strain evidence="8">NBC_00256</strain>
    </source>
</reference>
<dbReference type="Gene3D" id="1.10.10.10">
    <property type="entry name" value="Winged helix-like DNA-binding domain superfamily/Winged helix DNA-binding domain"/>
    <property type="match status" value="1"/>
</dbReference>
<dbReference type="Pfam" id="PF04542">
    <property type="entry name" value="Sigma70_r2"/>
    <property type="match status" value="1"/>
</dbReference>
<evidence type="ECO:0000256" key="3">
    <source>
        <dbReference type="ARBA" id="ARBA00023125"/>
    </source>
</evidence>
<dbReference type="RefSeq" id="WP_328851297.1">
    <property type="nucleotide sequence ID" value="NZ_CP108084.1"/>
</dbReference>
<dbReference type="PANTHER" id="PTHR30385">
    <property type="entry name" value="SIGMA FACTOR F FLAGELLAR"/>
    <property type="match status" value="1"/>
</dbReference>
<dbReference type="InterPro" id="IPR036388">
    <property type="entry name" value="WH-like_DNA-bd_sf"/>
</dbReference>
<feature type="region of interest" description="Disordered" evidence="5">
    <location>
        <begin position="1"/>
        <end position="20"/>
    </location>
</feature>
<keyword evidence="4" id="KW-0804">Transcription</keyword>
<name>A0ABZ1S3U2_9ACTN</name>
<keyword evidence="1" id="KW-0805">Transcription regulation</keyword>
<dbReference type="InterPro" id="IPR007624">
    <property type="entry name" value="RNA_pol_sigma70_r3"/>
</dbReference>
<dbReference type="PANTHER" id="PTHR30385:SF4">
    <property type="entry name" value="RNA POLYMERASE SIGMA-E FACTOR"/>
    <property type="match status" value="1"/>
</dbReference>
<gene>
    <name evidence="8" type="ORF">OG994_26085</name>
</gene>
<organism evidence="8 9">
    <name type="scientific">Micromonospora globbae</name>
    <dbReference type="NCBI Taxonomy" id="1894969"/>
    <lineage>
        <taxon>Bacteria</taxon>
        <taxon>Bacillati</taxon>
        <taxon>Actinomycetota</taxon>
        <taxon>Actinomycetes</taxon>
        <taxon>Micromonosporales</taxon>
        <taxon>Micromonosporaceae</taxon>
        <taxon>Micromonospora</taxon>
    </lineage>
</organism>
<feature type="domain" description="RNA polymerase sigma-70 region 2" evidence="7">
    <location>
        <begin position="47"/>
        <end position="115"/>
    </location>
</feature>
<dbReference type="NCBIfam" id="TIGR02937">
    <property type="entry name" value="sigma70-ECF"/>
    <property type="match status" value="1"/>
</dbReference>
<feature type="domain" description="RNA polymerase sigma-70 region 3" evidence="6">
    <location>
        <begin position="126"/>
        <end position="176"/>
    </location>
</feature>
<dbReference type="InterPro" id="IPR007627">
    <property type="entry name" value="RNA_pol_sigma70_r2"/>
</dbReference>
<dbReference type="Proteomes" id="UP001432190">
    <property type="component" value="Chromosome"/>
</dbReference>
<evidence type="ECO:0000256" key="1">
    <source>
        <dbReference type="ARBA" id="ARBA00023015"/>
    </source>
</evidence>